<dbReference type="RefSeq" id="WP_021931647.1">
    <property type="nucleotide sequence ID" value="NZ_AP023322.1"/>
</dbReference>
<dbReference type="EMBL" id="AP023322">
    <property type="protein sequence ID" value="BCI63986.1"/>
    <property type="molecule type" value="Genomic_DNA"/>
</dbReference>
<dbReference type="PANTHER" id="PTHR46124">
    <property type="entry name" value="D-AMINOACYL-TRNA DEACYLASE"/>
    <property type="match status" value="1"/>
</dbReference>
<accession>A0A7G1HWB3</accession>
<gene>
    <name evidence="2" type="ORF">Cop2CBH44_23390</name>
</gene>
<feature type="binding site" evidence="1">
    <location>
        <position position="76"/>
    </location>
    <ligand>
        <name>a divalent metal cation</name>
        <dbReference type="ChEBI" id="CHEBI:60240"/>
        <label>1</label>
    </ligand>
</feature>
<dbReference type="PIRSF" id="PIRSF005902">
    <property type="entry name" value="DNase_TatD"/>
    <property type="match status" value="1"/>
</dbReference>
<dbReference type="KEGG" id="copr:Cop2CBH44_23390"/>
<dbReference type="Proteomes" id="UP000594042">
    <property type="component" value="Chromosome"/>
</dbReference>
<organism evidence="2 3">
    <name type="scientific">Coprobacter secundus subsp. similis</name>
    <dbReference type="NCBI Taxonomy" id="2751153"/>
    <lineage>
        <taxon>Bacteria</taxon>
        <taxon>Pseudomonadati</taxon>
        <taxon>Bacteroidota</taxon>
        <taxon>Bacteroidia</taxon>
        <taxon>Bacteroidales</taxon>
        <taxon>Barnesiellaceae</taxon>
        <taxon>Coprobacter</taxon>
    </lineage>
</organism>
<keyword evidence="1" id="KW-0479">Metal-binding</keyword>
<keyword evidence="3" id="KW-1185">Reference proteome</keyword>
<dbReference type="GO" id="GO:0046872">
    <property type="term" value="F:metal ion binding"/>
    <property type="evidence" value="ECO:0007669"/>
    <property type="project" value="UniProtKB-KW"/>
</dbReference>
<name>A0A7G1HWB3_9BACT</name>
<dbReference type="Pfam" id="PF01026">
    <property type="entry name" value="TatD_DNase"/>
    <property type="match status" value="1"/>
</dbReference>
<protein>
    <submittedName>
        <fullName evidence="2">TatD family hydrolase</fullName>
    </submittedName>
</protein>
<feature type="binding site" evidence="1">
    <location>
        <position position="135"/>
    </location>
    <ligand>
        <name>a divalent metal cation</name>
        <dbReference type="ChEBI" id="CHEBI:60240"/>
        <label>2</label>
    </ligand>
</feature>
<feature type="binding site" evidence="1">
    <location>
        <position position="178"/>
    </location>
    <ligand>
        <name>a divalent metal cation</name>
        <dbReference type="ChEBI" id="CHEBI:60240"/>
        <label>1</label>
    </ligand>
</feature>
<dbReference type="AlphaFoldDB" id="A0A7G1HWB3"/>
<evidence type="ECO:0000256" key="1">
    <source>
        <dbReference type="PIRSR" id="PIRSR005902-1"/>
    </source>
</evidence>
<dbReference type="InterPro" id="IPR032466">
    <property type="entry name" value="Metal_Hydrolase"/>
</dbReference>
<feature type="binding site" evidence="1">
    <location>
        <position position="111"/>
    </location>
    <ligand>
        <name>a divalent metal cation</name>
        <dbReference type="ChEBI" id="CHEBI:60240"/>
        <label>2</label>
    </ligand>
</feature>
<sequence length="217" mass="25351">MKYYNIHTHKESNDPKVQEIVNILFKKESQVPDIKENKFYSLGVHPWYIPETTIWPQIIKEMKELLNRPEIIAIGECGIDTLTTTSIEKQIQLFRLQIGLSETLKKPVIIHCVKAWNEIIDLHNKLKPSQPWIIHGFRGKSQLAESLLKHGLHISVSMHCPQKLPEVMASNHILVETDDSKVSIQDVYTQISNIWKIKPEILKEQIRKNFRQIFQCK</sequence>
<dbReference type="InterPro" id="IPR001130">
    <property type="entry name" value="TatD-like"/>
</dbReference>
<evidence type="ECO:0000313" key="3">
    <source>
        <dbReference type="Proteomes" id="UP000594042"/>
    </source>
</evidence>
<dbReference type="Gene3D" id="3.20.20.140">
    <property type="entry name" value="Metal-dependent hydrolases"/>
    <property type="match status" value="1"/>
</dbReference>
<dbReference type="PANTHER" id="PTHR46124:SF2">
    <property type="entry name" value="D-AMINOACYL-TRNA DEACYLASE"/>
    <property type="match status" value="1"/>
</dbReference>
<reference evidence="3" key="1">
    <citation type="submission" date="2020-07" db="EMBL/GenBank/DDBJ databases">
        <title>Complete genome sequencing of Coprobacter sp. strain 2CBH44.</title>
        <authorList>
            <person name="Sakamoto M."/>
            <person name="Murakami T."/>
            <person name="Mori H."/>
        </authorList>
    </citation>
    <scope>NUCLEOTIDE SEQUENCE [LARGE SCALE GENOMIC DNA]</scope>
    <source>
        <strain evidence="3">2CBH44</strain>
    </source>
</reference>
<proteinExistence type="predicted"/>
<dbReference type="GO" id="GO:0016788">
    <property type="term" value="F:hydrolase activity, acting on ester bonds"/>
    <property type="evidence" value="ECO:0007669"/>
    <property type="project" value="InterPro"/>
</dbReference>
<evidence type="ECO:0000313" key="2">
    <source>
        <dbReference type="EMBL" id="BCI63986.1"/>
    </source>
</evidence>
<dbReference type="SUPFAM" id="SSF51556">
    <property type="entry name" value="Metallo-dependent hydrolases"/>
    <property type="match status" value="1"/>
</dbReference>
<keyword evidence="2" id="KW-0378">Hydrolase</keyword>